<reference evidence="2" key="1">
    <citation type="journal article" date="2020" name="Microb. Genom.">
        <title>Genetic diversity of clinical and environmental Mucorales isolates obtained from an investigation of mucormycosis cases among solid organ transplant recipients.</title>
        <authorList>
            <person name="Nguyen M.H."/>
            <person name="Kaul D."/>
            <person name="Muto C."/>
            <person name="Cheng S.J."/>
            <person name="Richter R.A."/>
            <person name="Bruno V.M."/>
            <person name="Liu G."/>
            <person name="Beyhan S."/>
            <person name="Sundermann A.J."/>
            <person name="Mounaud S."/>
            <person name="Pasculle A.W."/>
            <person name="Nierman W.C."/>
            <person name="Driscoll E."/>
            <person name="Cumbie R."/>
            <person name="Clancy C.J."/>
            <person name="Dupont C.L."/>
        </authorList>
    </citation>
    <scope>NUCLEOTIDE SEQUENCE</scope>
    <source>
        <strain evidence="2">GL11</strain>
    </source>
</reference>
<feature type="compositionally biased region" description="Basic residues" evidence="1">
    <location>
        <begin position="1"/>
        <end position="12"/>
    </location>
</feature>
<sequence length="118" mass="12773">MHDRHRAHRTRLQGHVQGAAKQPVIGQQPAPRPHGHDLGVRAGIVRGDVEIPAFAQQLAIGADQHRPDRNLVELALRAFGQRQCMAHPVLIGVVHRYTQGVGHGGSRVVAGPGWPPGR</sequence>
<proteinExistence type="predicted"/>
<protein>
    <submittedName>
        <fullName evidence="2">Uncharacterized protein</fullName>
    </submittedName>
</protein>
<dbReference type="EMBL" id="JAANQT010011408">
    <property type="protein sequence ID" value="KAG1274387.1"/>
    <property type="molecule type" value="Genomic_DNA"/>
</dbReference>
<organism evidence="2 3">
    <name type="scientific">Rhizopus oryzae</name>
    <name type="common">Mucormycosis agent</name>
    <name type="synonym">Rhizopus arrhizus var. delemar</name>
    <dbReference type="NCBI Taxonomy" id="64495"/>
    <lineage>
        <taxon>Eukaryota</taxon>
        <taxon>Fungi</taxon>
        <taxon>Fungi incertae sedis</taxon>
        <taxon>Mucoromycota</taxon>
        <taxon>Mucoromycotina</taxon>
        <taxon>Mucoromycetes</taxon>
        <taxon>Mucorales</taxon>
        <taxon>Mucorineae</taxon>
        <taxon>Rhizopodaceae</taxon>
        <taxon>Rhizopus</taxon>
    </lineage>
</organism>
<feature type="region of interest" description="Disordered" evidence="1">
    <location>
        <begin position="1"/>
        <end position="39"/>
    </location>
</feature>
<dbReference type="AlphaFoldDB" id="A0A9P6WSN4"/>
<evidence type="ECO:0000313" key="2">
    <source>
        <dbReference type="EMBL" id="KAG1274387.1"/>
    </source>
</evidence>
<comment type="caution">
    <text evidence="2">The sequence shown here is derived from an EMBL/GenBank/DDBJ whole genome shotgun (WGS) entry which is preliminary data.</text>
</comment>
<gene>
    <name evidence="2" type="ORF">G6F64_015143</name>
</gene>
<dbReference type="Proteomes" id="UP000716291">
    <property type="component" value="Unassembled WGS sequence"/>
</dbReference>
<evidence type="ECO:0000256" key="1">
    <source>
        <dbReference type="SAM" id="MobiDB-lite"/>
    </source>
</evidence>
<keyword evidence="3" id="KW-1185">Reference proteome</keyword>
<name>A0A9P6WSN4_RHIOR</name>
<evidence type="ECO:0000313" key="3">
    <source>
        <dbReference type="Proteomes" id="UP000716291"/>
    </source>
</evidence>
<accession>A0A9P6WSN4</accession>